<dbReference type="InParanoid" id="M4BSQ5"/>
<proteinExistence type="predicted"/>
<keyword evidence="2" id="KW-1185">Reference proteome</keyword>
<dbReference type="HOGENOM" id="CLU_2817878_0_0_1"/>
<dbReference type="VEuPathDB" id="FungiDB:HpaG809489"/>
<organism evidence="1 2">
    <name type="scientific">Hyaloperonospora arabidopsidis (strain Emoy2)</name>
    <name type="common">Downy mildew agent</name>
    <name type="synonym">Peronospora arabidopsidis</name>
    <dbReference type="NCBI Taxonomy" id="559515"/>
    <lineage>
        <taxon>Eukaryota</taxon>
        <taxon>Sar</taxon>
        <taxon>Stramenopiles</taxon>
        <taxon>Oomycota</taxon>
        <taxon>Peronosporomycetes</taxon>
        <taxon>Peronosporales</taxon>
        <taxon>Peronosporaceae</taxon>
        <taxon>Hyaloperonospora</taxon>
    </lineage>
</organism>
<evidence type="ECO:0000313" key="2">
    <source>
        <dbReference type="Proteomes" id="UP000011713"/>
    </source>
</evidence>
<reference evidence="1" key="2">
    <citation type="submission" date="2015-06" db="UniProtKB">
        <authorList>
            <consortium name="EnsemblProtists"/>
        </authorList>
    </citation>
    <scope>IDENTIFICATION</scope>
    <source>
        <strain evidence="1">Emoy2</strain>
    </source>
</reference>
<dbReference type="EnsemblProtists" id="HpaT809490">
    <property type="protein sequence ID" value="HpaP809490"/>
    <property type="gene ID" value="HpaG809490"/>
</dbReference>
<protein>
    <submittedName>
        <fullName evidence="1">Uncharacterized protein</fullName>
    </submittedName>
</protein>
<reference evidence="2" key="1">
    <citation type="journal article" date="2010" name="Science">
        <title>Signatures of adaptation to obligate biotrophy in the Hyaloperonospora arabidopsidis genome.</title>
        <authorList>
            <person name="Baxter L."/>
            <person name="Tripathy S."/>
            <person name="Ishaque N."/>
            <person name="Boot N."/>
            <person name="Cabral A."/>
            <person name="Kemen E."/>
            <person name="Thines M."/>
            <person name="Ah-Fong A."/>
            <person name="Anderson R."/>
            <person name="Badejoko W."/>
            <person name="Bittner-Eddy P."/>
            <person name="Boore J.L."/>
            <person name="Chibucos M.C."/>
            <person name="Coates M."/>
            <person name="Dehal P."/>
            <person name="Delehaunty K."/>
            <person name="Dong S."/>
            <person name="Downton P."/>
            <person name="Dumas B."/>
            <person name="Fabro G."/>
            <person name="Fronick C."/>
            <person name="Fuerstenberg S.I."/>
            <person name="Fulton L."/>
            <person name="Gaulin E."/>
            <person name="Govers F."/>
            <person name="Hughes L."/>
            <person name="Humphray S."/>
            <person name="Jiang R.H."/>
            <person name="Judelson H."/>
            <person name="Kamoun S."/>
            <person name="Kyung K."/>
            <person name="Meijer H."/>
            <person name="Minx P."/>
            <person name="Morris P."/>
            <person name="Nelson J."/>
            <person name="Phuntumart V."/>
            <person name="Qutob D."/>
            <person name="Rehmany A."/>
            <person name="Rougon-Cardoso A."/>
            <person name="Ryden P."/>
            <person name="Torto-Alalibo T."/>
            <person name="Studholme D."/>
            <person name="Wang Y."/>
            <person name="Win J."/>
            <person name="Wood J."/>
            <person name="Clifton S.W."/>
            <person name="Rogers J."/>
            <person name="Van den Ackerveken G."/>
            <person name="Jones J.D."/>
            <person name="McDowell J.M."/>
            <person name="Beynon J."/>
            <person name="Tyler B.M."/>
        </authorList>
    </citation>
    <scope>NUCLEOTIDE SEQUENCE [LARGE SCALE GENOMIC DNA]</scope>
    <source>
        <strain evidence="2">Emoy2</strain>
    </source>
</reference>
<dbReference type="Proteomes" id="UP000011713">
    <property type="component" value="Unassembled WGS sequence"/>
</dbReference>
<dbReference type="EnsemblProtists" id="HpaT809489">
    <property type="protein sequence ID" value="HpaP809489"/>
    <property type="gene ID" value="HpaG809489"/>
</dbReference>
<evidence type="ECO:0000313" key="1">
    <source>
        <dbReference type="EnsemblProtists" id="HpaP809489"/>
    </source>
</evidence>
<sequence>MGIRAGGDACSQTEVEAQQFKQIYGQQKCFQEALSNAASDGMREGDDEINILKLQLLQLSWPTQLPS</sequence>
<dbReference type="EMBL" id="JH597779">
    <property type="status" value="NOT_ANNOTATED_CDS"/>
    <property type="molecule type" value="Genomic_DNA"/>
</dbReference>
<dbReference type="AlphaFoldDB" id="M4BSQ5"/>
<name>M4BSQ5_HYAAE</name>
<accession>M4BSQ5</accession>